<dbReference type="InterPro" id="IPR000073">
    <property type="entry name" value="AB_hydrolase_1"/>
</dbReference>
<proteinExistence type="inferred from homology"/>
<dbReference type="Pfam" id="PF00561">
    <property type="entry name" value="Abhydrolase_1"/>
    <property type="match status" value="1"/>
</dbReference>
<name>A0A428SIR7_9HYPO</name>
<dbReference type="PANTHER" id="PTHR43248:SF25">
    <property type="entry name" value="AB HYDROLASE-1 DOMAIN-CONTAINING PROTEIN-RELATED"/>
    <property type="match status" value="1"/>
</dbReference>
<dbReference type="SUPFAM" id="SSF53474">
    <property type="entry name" value="alpha/beta-Hydrolases"/>
    <property type="match status" value="1"/>
</dbReference>
<evidence type="ECO:0008006" key="7">
    <source>
        <dbReference type="Google" id="ProtNLM"/>
    </source>
</evidence>
<dbReference type="Proteomes" id="UP000288429">
    <property type="component" value="Unassembled WGS sequence"/>
</dbReference>
<protein>
    <recommendedName>
        <fullName evidence="7">Peptidase S33 tripeptidyl aminopeptidase-like C-terminal domain-containing protein</fullName>
    </recommendedName>
</protein>
<dbReference type="AlphaFoldDB" id="A0A428SIR7"/>
<evidence type="ECO:0000313" key="6">
    <source>
        <dbReference type="Proteomes" id="UP000288429"/>
    </source>
</evidence>
<feature type="domain" description="AB hydrolase-1" evidence="3">
    <location>
        <begin position="112"/>
        <end position="273"/>
    </location>
</feature>
<dbReference type="EMBL" id="NIZV01000443">
    <property type="protein sequence ID" value="RSL89691.1"/>
    <property type="molecule type" value="Genomic_DNA"/>
</dbReference>
<accession>A0A428SIR7</accession>
<dbReference type="InterPro" id="IPR029058">
    <property type="entry name" value="AB_hydrolase_fold"/>
</dbReference>
<sequence>MDPAFNTNPKTSTSIQPQATIPSGLTMKSLSVVTAGLVLGLPQTLAAPSKAQIKWGKCNLPWGKATDAALYGETECATLKAPLDYTKPDNGKTIDLQLARVKAKVQPAKGSVFYNPGGPGNSAVEYLVTGTEEYYQVLGGQYNLVAVDPRGTGRTLPFNCTIEEEDDETESSKSKLSRRFDVLPQVNLWPQVKGETWDSLGEKAERCYKARKETGAFIGTAFSARDIMTAVDALGEDGMLRYWGISYGTVLGQTLAGMFPDRIDRMVLDGNVMIDEYVMGLNPSLVKDTERSMLHLIDECVKSGPKLCPLADWAGSNTTVEILTVAIEEVWTNLLKVSKIPESWGLPEDASFFQGGASFLERIKNHIQQQLYVPSNFGDLAAFIEKMIDEEWAEVYEIMYPSSDEEEEEVTEVWNWGEDALDGIYCGDQAYRAETVDDLYSAWALHSEQSSFSDTGASSELTCARWPFKAAETIDMNKFKHVNTKMPILFVNSRYDPITPLVSAYEASTRFNGSRVVVHEGEGHGIHGNPSVCTYTAIIDYFKNGRLPKPGVSCPVKTPIFQMLWEQQEAARNATESE</sequence>
<dbReference type="PANTHER" id="PTHR43248">
    <property type="entry name" value="2-SUCCINYL-6-HYDROXY-2,4-CYCLOHEXADIENE-1-CARBOXYLATE SYNTHASE"/>
    <property type="match status" value="1"/>
</dbReference>
<comment type="similarity">
    <text evidence="1">Belongs to the peptidase S33 family.</text>
</comment>
<evidence type="ECO:0000313" key="5">
    <source>
        <dbReference type="EMBL" id="RSL89691.1"/>
    </source>
</evidence>
<evidence type="ECO:0000259" key="3">
    <source>
        <dbReference type="Pfam" id="PF00561"/>
    </source>
</evidence>
<dbReference type="InterPro" id="IPR013595">
    <property type="entry name" value="Pept_S33_TAP-like_C"/>
</dbReference>
<comment type="caution">
    <text evidence="5">The sequence shown here is derived from an EMBL/GenBank/DDBJ whole genome shotgun (WGS) entry which is preliminary data.</text>
</comment>
<dbReference type="Pfam" id="PF08386">
    <property type="entry name" value="Abhydrolase_4"/>
    <property type="match status" value="1"/>
</dbReference>
<evidence type="ECO:0000256" key="2">
    <source>
        <dbReference type="ARBA" id="ARBA00022801"/>
    </source>
</evidence>
<dbReference type="GO" id="GO:0016787">
    <property type="term" value="F:hydrolase activity"/>
    <property type="evidence" value="ECO:0007669"/>
    <property type="project" value="UniProtKB-KW"/>
</dbReference>
<dbReference type="Gene3D" id="3.40.50.1820">
    <property type="entry name" value="alpha/beta hydrolase"/>
    <property type="match status" value="2"/>
</dbReference>
<evidence type="ECO:0000256" key="1">
    <source>
        <dbReference type="ARBA" id="ARBA00010088"/>
    </source>
</evidence>
<feature type="domain" description="Peptidase S33 tripeptidyl aminopeptidase-like C-terminal" evidence="4">
    <location>
        <begin position="452"/>
        <end position="554"/>
    </location>
</feature>
<keyword evidence="6" id="KW-1185">Reference proteome</keyword>
<keyword evidence="2" id="KW-0378">Hydrolase</keyword>
<gene>
    <name evidence="5" type="ORF">CDV31_015816</name>
</gene>
<reference evidence="5 6" key="1">
    <citation type="submission" date="2017-06" db="EMBL/GenBank/DDBJ databases">
        <title>Cmopartive genomic analysis of Ambrosia Fusariam Clade fungi.</title>
        <authorList>
            <person name="Stajich J.E."/>
            <person name="Carrillo J."/>
            <person name="Kijimoto T."/>
            <person name="Eskalen A."/>
            <person name="O'Donnell K."/>
            <person name="Kasson M."/>
        </authorList>
    </citation>
    <scope>NUCLEOTIDE SEQUENCE [LARGE SCALE GENOMIC DNA]</scope>
    <source>
        <strain evidence="5 6">NRRL 20438</strain>
    </source>
</reference>
<organism evidence="5 6">
    <name type="scientific">Fusarium ambrosium</name>
    <dbReference type="NCBI Taxonomy" id="131363"/>
    <lineage>
        <taxon>Eukaryota</taxon>
        <taxon>Fungi</taxon>
        <taxon>Dikarya</taxon>
        <taxon>Ascomycota</taxon>
        <taxon>Pezizomycotina</taxon>
        <taxon>Sordariomycetes</taxon>
        <taxon>Hypocreomycetidae</taxon>
        <taxon>Hypocreales</taxon>
        <taxon>Nectriaceae</taxon>
        <taxon>Fusarium</taxon>
        <taxon>Fusarium solani species complex</taxon>
    </lineage>
</organism>
<evidence type="ECO:0000259" key="4">
    <source>
        <dbReference type="Pfam" id="PF08386"/>
    </source>
</evidence>
<dbReference type="InterPro" id="IPR051601">
    <property type="entry name" value="Serine_prot/Carboxylest_S33"/>
</dbReference>